<keyword evidence="2" id="KW-1185">Reference proteome</keyword>
<protein>
    <submittedName>
        <fullName evidence="1">Uncharacterized protein</fullName>
    </submittedName>
</protein>
<accession>A0ABY7N9K0</accession>
<proteinExistence type="predicted"/>
<sequence length="107" mass="11534">MSAEPPVGPLASLPRITLDRLTFAESMLLATELLGPQADEALRRMLAFSSSGSPSELARNARLLTSRHLGNTAPVALPFRASRAPRPGPHRNRTTSICCWRCCPAPT</sequence>
<evidence type="ECO:0000313" key="2">
    <source>
        <dbReference type="Proteomes" id="UP001212421"/>
    </source>
</evidence>
<dbReference type="RefSeq" id="WP_281533476.1">
    <property type="nucleotide sequence ID" value="NZ_CP075584.1"/>
</dbReference>
<evidence type="ECO:0000313" key="1">
    <source>
        <dbReference type="EMBL" id="WBM78984.1"/>
    </source>
</evidence>
<reference evidence="1 2" key="1">
    <citation type="submission" date="2021-05" db="EMBL/GenBank/DDBJ databases">
        <authorList>
            <person name="Kumar R."/>
            <person name="Kumar A."/>
            <person name="Mukhia S."/>
        </authorList>
    </citation>
    <scope>NUCLEOTIDE SEQUENCE [LARGE SCALE GENOMIC DNA]</scope>
    <source>
        <strain evidence="1 2">ERMR7:08</strain>
    </source>
</reference>
<organism evidence="1 2">
    <name type="scientific">Cryobacterium breve</name>
    <dbReference type="NCBI Taxonomy" id="1259258"/>
    <lineage>
        <taxon>Bacteria</taxon>
        <taxon>Bacillati</taxon>
        <taxon>Actinomycetota</taxon>
        <taxon>Actinomycetes</taxon>
        <taxon>Micrococcales</taxon>
        <taxon>Microbacteriaceae</taxon>
        <taxon>Cryobacterium</taxon>
    </lineage>
</organism>
<gene>
    <name evidence="1" type="ORF">KIV56_10475</name>
</gene>
<name>A0ABY7N9K0_9MICO</name>
<dbReference type="EMBL" id="CP075584">
    <property type="protein sequence ID" value="WBM78984.1"/>
    <property type="molecule type" value="Genomic_DNA"/>
</dbReference>
<dbReference type="Proteomes" id="UP001212421">
    <property type="component" value="Chromosome"/>
</dbReference>